<keyword evidence="2" id="KW-0479">Metal-binding</keyword>
<accession>A0A2N7PI44</accession>
<dbReference type="SMART" id="SM00478">
    <property type="entry name" value="ENDO3c"/>
    <property type="match status" value="1"/>
</dbReference>
<keyword evidence="6" id="KW-0378">Hydrolase</keyword>
<dbReference type="GO" id="GO:0006284">
    <property type="term" value="P:base-excision repair"/>
    <property type="evidence" value="ECO:0007669"/>
    <property type="project" value="InterPro"/>
</dbReference>
<dbReference type="Pfam" id="PF00730">
    <property type="entry name" value="HhH-GPD"/>
    <property type="match status" value="1"/>
</dbReference>
<dbReference type="InterPro" id="IPR011257">
    <property type="entry name" value="DNA_glycosylase"/>
</dbReference>
<evidence type="ECO:0000256" key="3">
    <source>
        <dbReference type="ARBA" id="ARBA00023004"/>
    </source>
</evidence>
<keyword evidence="6" id="KW-0540">Nuclease</keyword>
<evidence type="ECO:0000313" key="7">
    <source>
        <dbReference type="Proteomes" id="UP000235731"/>
    </source>
</evidence>
<dbReference type="GO" id="GO:0046872">
    <property type="term" value="F:metal ion binding"/>
    <property type="evidence" value="ECO:0007669"/>
    <property type="project" value="UniProtKB-KW"/>
</dbReference>
<protein>
    <submittedName>
        <fullName evidence="6">Endonuclease</fullName>
    </submittedName>
</protein>
<dbReference type="Gene3D" id="1.10.1670.10">
    <property type="entry name" value="Helix-hairpin-Helix base-excision DNA repair enzymes (C-terminal)"/>
    <property type="match status" value="1"/>
</dbReference>
<dbReference type="GO" id="GO:0004519">
    <property type="term" value="F:endonuclease activity"/>
    <property type="evidence" value="ECO:0007669"/>
    <property type="project" value="UniProtKB-KW"/>
</dbReference>
<dbReference type="AlphaFoldDB" id="A0A2N7PI44"/>
<evidence type="ECO:0000313" key="6">
    <source>
        <dbReference type="EMBL" id="PMP61044.1"/>
    </source>
</evidence>
<sequence>MGQKLSDLKRKNILLEIFERLFQHFGPQKWWPAETPFEVCVGAILTQNASWKNVERAIANLKERGLLHPLKLYHLSLEELANLIKPSGYYNIKAKRLKNFVKFLVENYEGDLEKMKEEGLETLREKLLQIRGLGPETVDSILLYALEKPVFVVDAYTYRILSRHNLCPEETTYEELQSFFYAHLERDIELFKEYHALLVACGKTFCKKKEPLCEGCPLSDLR</sequence>
<name>A0A2N7PI44_9BACT</name>
<dbReference type="GO" id="GO:0051539">
    <property type="term" value="F:4 iron, 4 sulfur cluster binding"/>
    <property type="evidence" value="ECO:0007669"/>
    <property type="project" value="UniProtKB-KW"/>
</dbReference>
<comment type="caution">
    <text evidence="6">The sequence shown here is derived from an EMBL/GenBank/DDBJ whole genome shotgun (WGS) entry which is preliminary data.</text>
</comment>
<gene>
    <name evidence="6" type="ORF">C0197_06295</name>
</gene>
<dbReference type="SUPFAM" id="SSF48150">
    <property type="entry name" value="DNA-glycosylase"/>
    <property type="match status" value="1"/>
</dbReference>
<dbReference type="Gene3D" id="1.10.340.30">
    <property type="entry name" value="Hypothetical protein, domain 2"/>
    <property type="match status" value="1"/>
</dbReference>
<dbReference type="Proteomes" id="UP000235731">
    <property type="component" value="Unassembled WGS sequence"/>
</dbReference>
<evidence type="ECO:0000256" key="2">
    <source>
        <dbReference type="ARBA" id="ARBA00022723"/>
    </source>
</evidence>
<dbReference type="PANTHER" id="PTHR10359:SF19">
    <property type="entry name" value="DNA REPAIR GLYCOSYLASE MJ1434-RELATED"/>
    <property type="match status" value="1"/>
</dbReference>
<dbReference type="PANTHER" id="PTHR10359">
    <property type="entry name" value="A/G-SPECIFIC ADENINE GLYCOSYLASE/ENDONUCLEASE III"/>
    <property type="match status" value="1"/>
</dbReference>
<dbReference type="PIRSF" id="PIRSF001435">
    <property type="entry name" value="Nth"/>
    <property type="match status" value="1"/>
</dbReference>
<proteinExistence type="predicted"/>
<evidence type="ECO:0000259" key="5">
    <source>
        <dbReference type="SMART" id="SM00478"/>
    </source>
</evidence>
<reference evidence="6 7" key="1">
    <citation type="submission" date="2018-01" db="EMBL/GenBank/DDBJ databases">
        <title>Metagenomic assembled genomes from two thermal pools in the Uzon Caldera, Kamchatka, Russia.</title>
        <authorList>
            <person name="Wilkins L."/>
            <person name="Ettinger C."/>
        </authorList>
    </citation>
    <scope>NUCLEOTIDE SEQUENCE [LARGE SCALE GENOMIC DNA]</scope>
    <source>
        <strain evidence="6">ZAV-15</strain>
    </source>
</reference>
<dbReference type="InterPro" id="IPR023170">
    <property type="entry name" value="HhH_base_excis_C"/>
</dbReference>
<keyword evidence="1" id="KW-0004">4Fe-4S</keyword>
<feature type="domain" description="HhH-GPD" evidence="5">
    <location>
        <begin position="45"/>
        <end position="204"/>
    </location>
</feature>
<keyword evidence="6" id="KW-0255">Endonuclease</keyword>
<keyword evidence="4" id="KW-0411">Iron-sulfur</keyword>
<keyword evidence="3" id="KW-0408">Iron</keyword>
<dbReference type="CDD" id="cd00056">
    <property type="entry name" value="ENDO3c"/>
    <property type="match status" value="1"/>
</dbReference>
<dbReference type="InterPro" id="IPR003265">
    <property type="entry name" value="HhH-GPD_domain"/>
</dbReference>
<evidence type="ECO:0000256" key="1">
    <source>
        <dbReference type="ARBA" id="ARBA00022485"/>
    </source>
</evidence>
<organism evidence="6 7">
    <name type="scientific">Caldimicrobium thiodismutans</name>
    <dbReference type="NCBI Taxonomy" id="1653476"/>
    <lineage>
        <taxon>Bacteria</taxon>
        <taxon>Pseudomonadati</taxon>
        <taxon>Thermodesulfobacteriota</taxon>
        <taxon>Thermodesulfobacteria</taxon>
        <taxon>Thermodesulfobacteriales</taxon>
        <taxon>Thermodesulfobacteriaceae</taxon>
        <taxon>Caldimicrobium</taxon>
    </lineage>
</organism>
<evidence type="ECO:0000256" key="4">
    <source>
        <dbReference type="ARBA" id="ARBA00023014"/>
    </source>
</evidence>
<dbReference type="EMBL" id="PNIE01000094">
    <property type="protein sequence ID" value="PMP61044.1"/>
    <property type="molecule type" value="Genomic_DNA"/>
</dbReference>